<protein>
    <recommendedName>
        <fullName evidence="3">F-box domain-containing protein</fullName>
    </recommendedName>
</protein>
<proteinExistence type="predicted"/>
<sequence length="756" mass="86674">MVNSTMIFWSRVRVQTRRRISRLRHFVRGKIFAIEYALRHQRNVIRHLIWRGTWSLRRKAHKASKRTKSVKRKAGRAARDFKDSTILSLPGVSKARLPAPPVPHLLKSNDRPTEQEAILIRQAIKSAEVELTRLRHIYVPSALAGERVRSSVAWCKIQQTKSFIRQHKALLSPIRLLPAEMWEDIFAWLSPCRQMMPHISIAQKNADVPWAVAQVCRNWRMHALSMPALWAYLPAISLAKSKSEADRQLEYLGELIRRSRGNPLKFHIESPHSRELKLHPIITLLCQHSEQWGNVSMSLPTATIASGFQSIEGRLPLLRTLSLSVFHTGLGWYQSPLTIFAVAPKLSTVSLQGTLAQDVIRLPYRQLVNYEGQYMLRHDHIIGDNACSLLETLTVLDLQDYYVFPPATTLPHLKKLYVKFPHGAHERCFDNLILPSIKEIRILTSQGAVMRSLALMLSKCGLTCPVERLYVRDQSIVNDAESWTNVLAQTPLLTYLDFNLPVIPADIYELANGHLAPMLETCHFYVGGVIRQDISAALNVLASRRCELAATSDGFTLRSEVELEAAKPLKELSVYFQTYGSDCVGVQQSLENWQESKTGRVLRNICGQLRKEQPGRYGWYGWRKAKLDLGWKNRVMGLLNQVEGIDITSVNDIYYSQIHYLLKEIAASKFRLLASKAQQILNKWEPMFKSSLNDCHWACKGRSSVVYIPNNHACRRSADDAMSIVFGLKKDWKSSYLDNYIYWTWLMVWHMHHLYV</sequence>
<reference evidence="1 2" key="1">
    <citation type="submission" date="2019-12" db="EMBL/GenBank/DDBJ databases">
        <authorList>
            <person name="Floudas D."/>
            <person name="Bentzer J."/>
            <person name="Ahren D."/>
            <person name="Johansson T."/>
            <person name="Persson P."/>
            <person name="Tunlid A."/>
        </authorList>
    </citation>
    <scope>NUCLEOTIDE SEQUENCE [LARGE SCALE GENOMIC DNA]</scope>
    <source>
        <strain evidence="1 2">CBS 102.39</strain>
    </source>
</reference>
<name>A0A8H4VUB8_9AGAR</name>
<accession>A0A8H4VUB8</accession>
<dbReference type="EMBL" id="JAACJL010000015">
    <property type="protein sequence ID" value="KAF4620249.1"/>
    <property type="molecule type" value="Genomic_DNA"/>
</dbReference>
<comment type="caution">
    <text evidence="1">The sequence shown here is derived from an EMBL/GenBank/DDBJ whole genome shotgun (WGS) entry which is preliminary data.</text>
</comment>
<evidence type="ECO:0000313" key="2">
    <source>
        <dbReference type="Proteomes" id="UP000521872"/>
    </source>
</evidence>
<evidence type="ECO:0000313" key="1">
    <source>
        <dbReference type="EMBL" id="KAF4620249.1"/>
    </source>
</evidence>
<dbReference type="AlphaFoldDB" id="A0A8H4VUB8"/>
<gene>
    <name evidence="1" type="ORF">D9613_000074</name>
</gene>
<organism evidence="1 2">
    <name type="scientific">Agrocybe pediades</name>
    <dbReference type="NCBI Taxonomy" id="84607"/>
    <lineage>
        <taxon>Eukaryota</taxon>
        <taxon>Fungi</taxon>
        <taxon>Dikarya</taxon>
        <taxon>Basidiomycota</taxon>
        <taxon>Agaricomycotina</taxon>
        <taxon>Agaricomycetes</taxon>
        <taxon>Agaricomycetidae</taxon>
        <taxon>Agaricales</taxon>
        <taxon>Agaricineae</taxon>
        <taxon>Strophariaceae</taxon>
        <taxon>Agrocybe</taxon>
    </lineage>
</organism>
<evidence type="ECO:0008006" key="3">
    <source>
        <dbReference type="Google" id="ProtNLM"/>
    </source>
</evidence>
<keyword evidence="2" id="KW-1185">Reference proteome</keyword>
<dbReference type="Proteomes" id="UP000521872">
    <property type="component" value="Unassembled WGS sequence"/>
</dbReference>